<keyword evidence="4" id="KW-1185">Reference proteome</keyword>
<keyword evidence="2" id="KW-0802">TPR repeat</keyword>
<evidence type="ECO:0000256" key="2">
    <source>
        <dbReference type="ARBA" id="ARBA00022803"/>
    </source>
</evidence>
<dbReference type="InterPro" id="IPR019734">
    <property type="entry name" value="TPR_rpt"/>
</dbReference>
<dbReference type="PANTHER" id="PTHR45831">
    <property type="entry name" value="LD24721P"/>
    <property type="match status" value="1"/>
</dbReference>
<sequence length="130" mass="14793">MRFVLSLGDRAMLSMLYSDAIELYTCAIAFCCSDPLYHFNRAHAFYRLHKYVEATEDAEKSIHIDPNFSKVYDLLGLIYCAQGKYHDAIDQGFVKALELDPGDESFTRNIQFAHQKLGDADTAQEDQVIS</sequence>
<dbReference type="OrthoDB" id="2423701at2759"/>
<dbReference type="GO" id="GO:0072380">
    <property type="term" value="C:TRC complex"/>
    <property type="evidence" value="ECO:0007669"/>
    <property type="project" value="TreeGrafter"/>
</dbReference>
<dbReference type="GO" id="GO:0016020">
    <property type="term" value="C:membrane"/>
    <property type="evidence" value="ECO:0007669"/>
    <property type="project" value="TreeGrafter"/>
</dbReference>
<reference evidence="3 4" key="1">
    <citation type="submission" date="2020-10" db="EMBL/GenBank/DDBJ databases">
        <title>The Coptis chinensis genome and diversification of protoberbering-type alkaloids.</title>
        <authorList>
            <person name="Wang B."/>
            <person name="Shu S."/>
            <person name="Song C."/>
            <person name="Liu Y."/>
        </authorList>
    </citation>
    <scope>NUCLEOTIDE SEQUENCE [LARGE SCALE GENOMIC DNA]</scope>
    <source>
        <strain evidence="3">HL-2020</strain>
        <tissue evidence="3">Leaf</tissue>
    </source>
</reference>
<proteinExistence type="predicted"/>
<dbReference type="InterPro" id="IPR011990">
    <property type="entry name" value="TPR-like_helical_dom_sf"/>
</dbReference>
<dbReference type="AlphaFoldDB" id="A0A835HJT8"/>
<evidence type="ECO:0000313" key="4">
    <source>
        <dbReference type="Proteomes" id="UP000631114"/>
    </source>
</evidence>
<evidence type="ECO:0000256" key="1">
    <source>
        <dbReference type="ARBA" id="ARBA00022737"/>
    </source>
</evidence>
<comment type="caution">
    <text evidence="3">The sequence shown here is derived from an EMBL/GenBank/DDBJ whole genome shotgun (WGS) entry which is preliminary data.</text>
</comment>
<dbReference type="GO" id="GO:0006620">
    <property type="term" value="P:post-translational protein targeting to endoplasmic reticulum membrane"/>
    <property type="evidence" value="ECO:0007669"/>
    <property type="project" value="TreeGrafter"/>
</dbReference>
<dbReference type="InterPro" id="IPR047150">
    <property type="entry name" value="SGT"/>
</dbReference>
<dbReference type="Proteomes" id="UP000631114">
    <property type="component" value="Unassembled WGS sequence"/>
</dbReference>
<gene>
    <name evidence="3" type="ORF">IFM89_036998</name>
</gene>
<dbReference type="PANTHER" id="PTHR45831:SF2">
    <property type="entry name" value="LD24721P"/>
    <property type="match status" value="1"/>
</dbReference>
<evidence type="ECO:0000313" key="3">
    <source>
        <dbReference type="EMBL" id="KAF9599418.1"/>
    </source>
</evidence>
<keyword evidence="1" id="KW-0677">Repeat</keyword>
<protein>
    <submittedName>
        <fullName evidence="3">Uncharacterized protein</fullName>
    </submittedName>
</protein>
<dbReference type="InterPro" id="IPR013105">
    <property type="entry name" value="TPR_2"/>
</dbReference>
<dbReference type="SMART" id="SM00028">
    <property type="entry name" value="TPR"/>
    <property type="match status" value="2"/>
</dbReference>
<name>A0A835HJT8_9MAGN</name>
<dbReference type="GO" id="GO:0060090">
    <property type="term" value="F:molecular adaptor activity"/>
    <property type="evidence" value="ECO:0007669"/>
    <property type="project" value="TreeGrafter"/>
</dbReference>
<dbReference type="Gene3D" id="1.25.40.10">
    <property type="entry name" value="Tetratricopeptide repeat domain"/>
    <property type="match status" value="1"/>
</dbReference>
<dbReference type="SUPFAM" id="SSF48452">
    <property type="entry name" value="TPR-like"/>
    <property type="match status" value="1"/>
</dbReference>
<accession>A0A835HJT8</accession>
<dbReference type="EMBL" id="JADFTS010000007">
    <property type="protein sequence ID" value="KAF9599418.1"/>
    <property type="molecule type" value="Genomic_DNA"/>
</dbReference>
<organism evidence="3 4">
    <name type="scientific">Coptis chinensis</name>
    <dbReference type="NCBI Taxonomy" id="261450"/>
    <lineage>
        <taxon>Eukaryota</taxon>
        <taxon>Viridiplantae</taxon>
        <taxon>Streptophyta</taxon>
        <taxon>Embryophyta</taxon>
        <taxon>Tracheophyta</taxon>
        <taxon>Spermatophyta</taxon>
        <taxon>Magnoliopsida</taxon>
        <taxon>Ranunculales</taxon>
        <taxon>Ranunculaceae</taxon>
        <taxon>Coptidoideae</taxon>
        <taxon>Coptis</taxon>
    </lineage>
</organism>
<dbReference type="Pfam" id="PF07719">
    <property type="entry name" value="TPR_2"/>
    <property type="match status" value="1"/>
</dbReference>